<dbReference type="Pfam" id="PF00106">
    <property type="entry name" value="adh_short"/>
    <property type="match status" value="1"/>
</dbReference>
<keyword evidence="2" id="KW-0560">Oxidoreductase</keyword>
<organism evidence="4 5">
    <name type="scientific">Aporhodopirellula aestuarii</name>
    <dbReference type="NCBI Taxonomy" id="2950107"/>
    <lineage>
        <taxon>Bacteria</taxon>
        <taxon>Pseudomonadati</taxon>
        <taxon>Planctomycetota</taxon>
        <taxon>Planctomycetia</taxon>
        <taxon>Pirellulales</taxon>
        <taxon>Pirellulaceae</taxon>
        <taxon>Aporhodopirellula</taxon>
    </lineage>
</organism>
<evidence type="ECO:0000256" key="3">
    <source>
        <dbReference type="RuleBase" id="RU000363"/>
    </source>
</evidence>
<dbReference type="InterPro" id="IPR036291">
    <property type="entry name" value="NAD(P)-bd_dom_sf"/>
</dbReference>
<accession>A0ABT0TZK7</accession>
<sequence>MPLNQTPSKIDPINRPQVVLVTGASVGLGLAIARRLVQEQQKNALHIVLTARNSSLVRFRESGIEERDGLWIRALDITDAQQRHAVVDEIESKLGGVDILVNNAGVAYRSCVEHVTEPERLHQMNINFRSPVELTRCVLPGMRARRSGKIINISSVGGMMAMPTMSVYSASKFALEGVSEALYYEMKPWNVSVTLIQPGFMRSDAFEKVPYTVKSAAASSDSNDPYHEHYLHMQRFIEKTMHRAPATPDSVAAKVIKVIRQKSPPLRVYGSIDALLFSLLRRLLPRRFYNWFLYRNLPRIREWGVR</sequence>
<dbReference type="Proteomes" id="UP001202961">
    <property type="component" value="Unassembled WGS sequence"/>
</dbReference>
<comment type="similarity">
    <text evidence="1 3">Belongs to the short-chain dehydrogenases/reductases (SDR) family.</text>
</comment>
<dbReference type="PRINTS" id="PR00080">
    <property type="entry name" value="SDRFAMILY"/>
</dbReference>
<dbReference type="SUPFAM" id="SSF51735">
    <property type="entry name" value="NAD(P)-binding Rossmann-fold domains"/>
    <property type="match status" value="1"/>
</dbReference>
<protein>
    <submittedName>
        <fullName evidence="4">SDR family NAD(P)-dependent oxidoreductase</fullName>
    </submittedName>
</protein>
<dbReference type="RefSeq" id="WP_250927596.1">
    <property type="nucleotide sequence ID" value="NZ_JAMQBK010000015.1"/>
</dbReference>
<dbReference type="PRINTS" id="PR00081">
    <property type="entry name" value="GDHRDH"/>
</dbReference>
<keyword evidence="5" id="KW-1185">Reference proteome</keyword>
<gene>
    <name evidence="4" type="ORF">NB063_04740</name>
</gene>
<dbReference type="PANTHER" id="PTHR43976:SF16">
    <property type="entry name" value="SHORT-CHAIN DEHYDROGENASE_REDUCTASE FAMILY PROTEIN"/>
    <property type="match status" value="1"/>
</dbReference>
<reference evidence="4 5" key="1">
    <citation type="journal article" date="2022" name="Syst. Appl. Microbiol.">
        <title>Rhodopirellula aestuarii sp. nov., a novel member of the genus Rhodopirellula isolated from brackish sediments collected in the Tagus River estuary, Portugal.</title>
        <authorList>
            <person name="Vitorino I.R."/>
            <person name="Klimek D."/>
            <person name="Calusinska M."/>
            <person name="Lobo-da-Cunha A."/>
            <person name="Vasconcelos V."/>
            <person name="Lage O.M."/>
        </authorList>
    </citation>
    <scope>NUCLEOTIDE SEQUENCE [LARGE SCALE GENOMIC DNA]</scope>
    <source>
        <strain evidence="4 5">ICT_H3.1</strain>
    </source>
</reference>
<dbReference type="PANTHER" id="PTHR43976">
    <property type="entry name" value="SHORT CHAIN DEHYDROGENASE"/>
    <property type="match status" value="1"/>
</dbReference>
<dbReference type="Gene3D" id="3.40.50.720">
    <property type="entry name" value="NAD(P)-binding Rossmann-like Domain"/>
    <property type="match status" value="1"/>
</dbReference>
<name>A0ABT0TZK7_9BACT</name>
<evidence type="ECO:0000256" key="1">
    <source>
        <dbReference type="ARBA" id="ARBA00006484"/>
    </source>
</evidence>
<comment type="caution">
    <text evidence="4">The sequence shown here is derived from an EMBL/GenBank/DDBJ whole genome shotgun (WGS) entry which is preliminary data.</text>
</comment>
<dbReference type="InterPro" id="IPR002347">
    <property type="entry name" value="SDR_fam"/>
</dbReference>
<dbReference type="EMBL" id="JAMQBK010000015">
    <property type="protein sequence ID" value="MCM2369926.1"/>
    <property type="molecule type" value="Genomic_DNA"/>
</dbReference>
<proteinExistence type="inferred from homology"/>
<evidence type="ECO:0000313" key="4">
    <source>
        <dbReference type="EMBL" id="MCM2369926.1"/>
    </source>
</evidence>
<dbReference type="InterPro" id="IPR051911">
    <property type="entry name" value="SDR_oxidoreductase"/>
</dbReference>
<evidence type="ECO:0000313" key="5">
    <source>
        <dbReference type="Proteomes" id="UP001202961"/>
    </source>
</evidence>
<evidence type="ECO:0000256" key="2">
    <source>
        <dbReference type="ARBA" id="ARBA00023002"/>
    </source>
</evidence>